<gene>
    <name evidence="1" type="ORF">GQ43DRAFT_419893</name>
</gene>
<name>A0A9P4JI28_9PLEO</name>
<evidence type="ECO:0000313" key="2">
    <source>
        <dbReference type="Proteomes" id="UP000799536"/>
    </source>
</evidence>
<dbReference type="Proteomes" id="UP000799536">
    <property type="component" value="Unassembled WGS sequence"/>
</dbReference>
<dbReference type="InterPro" id="IPR027417">
    <property type="entry name" value="P-loop_NTPase"/>
</dbReference>
<dbReference type="CDD" id="cd02024">
    <property type="entry name" value="NRK1"/>
    <property type="match status" value="1"/>
</dbReference>
<dbReference type="EMBL" id="ML994066">
    <property type="protein sequence ID" value="KAF2199600.1"/>
    <property type="molecule type" value="Genomic_DNA"/>
</dbReference>
<organism evidence="1 2">
    <name type="scientific">Delitschia confertaspora ATCC 74209</name>
    <dbReference type="NCBI Taxonomy" id="1513339"/>
    <lineage>
        <taxon>Eukaryota</taxon>
        <taxon>Fungi</taxon>
        <taxon>Dikarya</taxon>
        <taxon>Ascomycota</taxon>
        <taxon>Pezizomycotina</taxon>
        <taxon>Dothideomycetes</taxon>
        <taxon>Pleosporomycetidae</taxon>
        <taxon>Pleosporales</taxon>
        <taxon>Delitschiaceae</taxon>
        <taxon>Delitschia</taxon>
    </lineage>
</organism>
<dbReference type="GO" id="GO:0016787">
    <property type="term" value="F:hydrolase activity"/>
    <property type="evidence" value="ECO:0007669"/>
    <property type="project" value="UniProtKB-KW"/>
</dbReference>
<dbReference type="PRINTS" id="PR00988">
    <property type="entry name" value="URIDINKINASE"/>
</dbReference>
<proteinExistence type="predicted"/>
<dbReference type="AlphaFoldDB" id="A0A9P4JI28"/>
<dbReference type="Gene3D" id="3.40.50.300">
    <property type="entry name" value="P-loop containing nucleotide triphosphate hydrolases"/>
    <property type="match status" value="1"/>
</dbReference>
<protein>
    <submittedName>
        <fullName evidence="1">P-loop containing nucleoside triphosphate hydrolase protein</fullName>
    </submittedName>
</protein>
<sequence>MSSTSLLVGISGPSSSGKTTLARLLRDIFPHTFILHLDDFYLPDSQIPLKNGVQDWDCVEALNLKDLRDALAYIKAHGKAPPDLVSKEDQNAVGEHGVPDDVIQHCKQRVKELVKQMEWDTPLAIVDGFLLFSESMADIRELFDVKLFLRTSYDKVKKRREARQGYVTIDGFWEDPPGYVDQIVWPNYVEDHRFLFQEGDVHGELVGEVCRGIGVLGMPKEAEESMERCLLWAVQRLEDVVRAKSTSASYHS</sequence>
<dbReference type="PANTHER" id="PTHR10285">
    <property type="entry name" value="URIDINE KINASE"/>
    <property type="match status" value="1"/>
</dbReference>
<dbReference type="OrthoDB" id="10041966at2759"/>
<keyword evidence="2" id="KW-1185">Reference proteome</keyword>
<comment type="caution">
    <text evidence="1">The sequence shown here is derived from an EMBL/GenBank/DDBJ whole genome shotgun (WGS) entry which is preliminary data.</text>
</comment>
<evidence type="ECO:0000313" key="1">
    <source>
        <dbReference type="EMBL" id="KAF2199600.1"/>
    </source>
</evidence>
<reference evidence="1" key="1">
    <citation type="journal article" date="2020" name="Stud. Mycol.">
        <title>101 Dothideomycetes genomes: a test case for predicting lifestyles and emergence of pathogens.</title>
        <authorList>
            <person name="Haridas S."/>
            <person name="Albert R."/>
            <person name="Binder M."/>
            <person name="Bloem J."/>
            <person name="Labutti K."/>
            <person name="Salamov A."/>
            <person name="Andreopoulos B."/>
            <person name="Baker S."/>
            <person name="Barry K."/>
            <person name="Bills G."/>
            <person name="Bluhm B."/>
            <person name="Cannon C."/>
            <person name="Castanera R."/>
            <person name="Culley D."/>
            <person name="Daum C."/>
            <person name="Ezra D."/>
            <person name="Gonzalez J."/>
            <person name="Henrissat B."/>
            <person name="Kuo A."/>
            <person name="Liang C."/>
            <person name="Lipzen A."/>
            <person name="Lutzoni F."/>
            <person name="Magnuson J."/>
            <person name="Mondo S."/>
            <person name="Nolan M."/>
            <person name="Ohm R."/>
            <person name="Pangilinan J."/>
            <person name="Park H.-J."/>
            <person name="Ramirez L."/>
            <person name="Alfaro M."/>
            <person name="Sun H."/>
            <person name="Tritt A."/>
            <person name="Yoshinaga Y."/>
            <person name="Zwiers L.-H."/>
            <person name="Turgeon B."/>
            <person name="Goodwin S."/>
            <person name="Spatafora J."/>
            <person name="Crous P."/>
            <person name="Grigoriev I."/>
        </authorList>
    </citation>
    <scope>NUCLEOTIDE SEQUENCE</scope>
    <source>
        <strain evidence="1">ATCC 74209</strain>
    </source>
</reference>
<accession>A0A9P4JI28</accession>
<keyword evidence="1" id="KW-0378">Hydrolase</keyword>
<dbReference type="SUPFAM" id="SSF52540">
    <property type="entry name" value="P-loop containing nucleoside triphosphate hydrolases"/>
    <property type="match status" value="1"/>
</dbReference>